<dbReference type="OrthoDB" id="3252095at2"/>
<dbReference type="STRING" id="479433.Caci_0395"/>
<dbReference type="InterPro" id="IPR025164">
    <property type="entry name" value="Toastrack_DUF4097"/>
</dbReference>
<proteinExistence type="predicted"/>
<dbReference type="AlphaFoldDB" id="C7PVJ1"/>
<dbReference type="eggNOG" id="COG3595">
    <property type="taxonomic scope" value="Bacteria"/>
</dbReference>
<dbReference type="InParanoid" id="C7PVJ1"/>
<accession>C7PVJ1</accession>
<evidence type="ECO:0000313" key="2">
    <source>
        <dbReference type="EMBL" id="ACU69347.1"/>
    </source>
</evidence>
<gene>
    <name evidence="2" type="ordered locus">Caci_0395</name>
</gene>
<dbReference type="EMBL" id="CP001700">
    <property type="protein sequence ID" value="ACU69347.1"/>
    <property type="molecule type" value="Genomic_DNA"/>
</dbReference>
<evidence type="ECO:0000313" key="3">
    <source>
        <dbReference type="Proteomes" id="UP000000851"/>
    </source>
</evidence>
<feature type="domain" description="DUF4097" evidence="1">
    <location>
        <begin position="103"/>
        <end position="214"/>
    </location>
</feature>
<organism evidence="2 3">
    <name type="scientific">Catenulispora acidiphila (strain DSM 44928 / JCM 14897 / NBRC 102108 / NRRL B-24433 / ID139908)</name>
    <dbReference type="NCBI Taxonomy" id="479433"/>
    <lineage>
        <taxon>Bacteria</taxon>
        <taxon>Bacillati</taxon>
        <taxon>Actinomycetota</taxon>
        <taxon>Actinomycetes</taxon>
        <taxon>Catenulisporales</taxon>
        <taxon>Catenulisporaceae</taxon>
        <taxon>Catenulispora</taxon>
    </lineage>
</organism>
<dbReference type="RefSeq" id="WP_012784642.1">
    <property type="nucleotide sequence ID" value="NC_013131.1"/>
</dbReference>
<dbReference type="KEGG" id="cai:Caci_0395"/>
<keyword evidence="3" id="KW-1185">Reference proteome</keyword>
<dbReference type="HOGENOM" id="CLU_081211_1_0_11"/>
<reference evidence="2 3" key="1">
    <citation type="journal article" date="2009" name="Stand. Genomic Sci.">
        <title>Complete genome sequence of Catenulispora acidiphila type strain (ID 139908).</title>
        <authorList>
            <person name="Copeland A."/>
            <person name="Lapidus A."/>
            <person name="Glavina Del Rio T."/>
            <person name="Nolan M."/>
            <person name="Lucas S."/>
            <person name="Chen F."/>
            <person name="Tice H."/>
            <person name="Cheng J.F."/>
            <person name="Bruce D."/>
            <person name="Goodwin L."/>
            <person name="Pitluck S."/>
            <person name="Mikhailova N."/>
            <person name="Pati A."/>
            <person name="Ivanova N."/>
            <person name="Mavromatis K."/>
            <person name="Chen A."/>
            <person name="Palaniappan K."/>
            <person name="Chain P."/>
            <person name="Land M."/>
            <person name="Hauser L."/>
            <person name="Chang Y.J."/>
            <person name="Jeffries C.D."/>
            <person name="Chertkov O."/>
            <person name="Brettin T."/>
            <person name="Detter J.C."/>
            <person name="Han C."/>
            <person name="Ali Z."/>
            <person name="Tindall B.J."/>
            <person name="Goker M."/>
            <person name="Bristow J."/>
            <person name="Eisen J.A."/>
            <person name="Markowitz V."/>
            <person name="Hugenholtz P."/>
            <person name="Kyrpides N.C."/>
            <person name="Klenk H.P."/>
        </authorList>
    </citation>
    <scope>NUCLEOTIDE SEQUENCE [LARGE SCALE GENOMIC DNA]</scope>
    <source>
        <strain evidence="3">DSM 44928 / JCM 14897 / NBRC 102108 / NRRL B-24433 / ID139908</strain>
    </source>
</reference>
<dbReference type="Pfam" id="PF13349">
    <property type="entry name" value="DUF4097"/>
    <property type="match status" value="1"/>
</dbReference>
<sequence length="222" mass="22392">MQKFETPSPVTVVLDIPAGQIRLVAGERADTVVEVLPSEASKRRDAKAAAQTTVEFSGGVLRIATADPHKILGSSGSLDVTIALPAGSRIEGKAGAAELHSTGRLGEVAFDGGYRSVELDEVAGARIKMHMGDVSIAKLTGPAQLRNGKGDITVAEAAGGAVDLRTDMGDLKIAAAPGVSGTLDASSASGRITNALKNSEGAGAGLNIKATTSHGDIIATSL</sequence>
<protein>
    <recommendedName>
        <fullName evidence="1">DUF4097 domain-containing protein</fullName>
    </recommendedName>
</protein>
<evidence type="ECO:0000259" key="1">
    <source>
        <dbReference type="Pfam" id="PF13349"/>
    </source>
</evidence>
<dbReference type="Proteomes" id="UP000000851">
    <property type="component" value="Chromosome"/>
</dbReference>
<name>C7PVJ1_CATAD</name>